<name>A0ABR7LLZ3_9ACTN</name>
<evidence type="ECO:0000256" key="2">
    <source>
        <dbReference type="ARBA" id="ARBA00023027"/>
    </source>
</evidence>
<dbReference type="Pfam" id="PF25137">
    <property type="entry name" value="ADH_Fe_C"/>
    <property type="match status" value="1"/>
</dbReference>
<reference evidence="5 6" key="1">
    <citation type="submission" date="2020-06" db="EMBL/GenBank/DDBJ databases">
        <title>Actinomadura xiongansis sp. nov., isolated from soil of Baiyangdian.</title>
        <authorList>
            <person name="Zhang X."/>
        </authorList>
    </citation>
    <scope>NUCLEOTIDE SEQUENCE [LARGE SCALE GENOMIC DNA]</scope>
    <source>
        <strain evidence="5 6">HBUM206468</strain>
    </source>
</reference>
<dbReference type="SUPFAM" id="SSF56796">
    <property type="entry name" value="Dehydroquinate synthase-like"/>
    <property type="match status" value="1"/>
</dbReference>
<accession>A0ABR7LLZ3</accession>
<evidence type="ECO:0000313" key="5">
    <source>
        <dbReference type="EMBL" id="MBC6465789.1"/>
    </source>
</evidence>
<organism evidence="5 6">
    <name type="scientific">Actinomadura alba</name>
    <dbReference type="NCBI Taxonomy" id="406431"/>
    <lineage>
        <taxon>Bacteria</taxon>
        <taxon>Bacillati</taxon>
        <taxon>Actinomycetota</taxon>
        <taxon>Actinomycetes</taxon>
        <taxon>Streptosporangiales</taxon>
        <taxon>Thermomonosporaceae</taxon>
        <taxon>Actinomadura</taxon>
    </lineage>
</organism>
<dbReference type="Pfam" id="PF00465">
    <property type="entry name" value="Fe-ADH"/>
    <property type="match status" value="1"/>
</dbReference>
<proteinExistence type="predicted"/>
<dbReference type="PANTHER" id="PTHR11496:SF83">
    <property type="entry name" value="HYDROXYACID-OXOACID TRANSHYDROGENASE, MITOCHONDRIAL"/>
    <property type="match status" value="1"/>
</dbReference>
<protein>
    <submittedName>
        <fullName evidence="5">Maleylacetate reductase</fullName>
    </submittedName>
</protein>
<dbReference type="RefSeq" id="WP_187242788.1">
    <property type="nucleotide sequence ID" value="NZ_BAAAOK010000006.1"/>
</dbReference>
<dbReference type="CDD" id="cd08177">
    <property type="entry name" value="MAR"/>
    <property type="match status" value="1"/>
</dbReference>
<evidence type="ECO:0000259" key="4">
    <source>
        <dbReference type="Pfam" id="PF25137"/>
    </source>
</evidence>
<dbReference type="InterPro" id="IPR001670">
    <property type="entry name" value="ADH_Fe/GldA"/>
</dbReference>
<dbReference type="Gene3D" id="1.20.1090.10">
    <property type="entry name" value="Dehydroquinate synthase-like - alpha domain"/>
    <property type="match status" value="1"/>
</dbReference>
<gene>
    <name evidence="5" type="ORF">HKK74_09810</name>
</gene>
<evidence type="ECO:0000256" key="1">
    <source>
        <dbReference type="ARBA" id="ARBA00023002"/>
    </source>
</evidence>
<feature type="domain" description="Fe-containing alcohol dehydrogenase-like C-terminal" evidence="4">
    <location>
        <begin position="167"/>
        <end position="348"/>
    </location>
</feature>
<feature type="domain" description="Alcohol dehydrogenase iron-type/glycerol dehydrogenase GldA" evidence="3">
    <location>
        <begin position="11"/>
        <end position="154"/>
    </location>
</feature>
<dbReference type="InterPro" id="IPR039697">
    <property type="entry name" value="Alcohol_dehydrogenase_Fe"/>
</dbReference>
<keyword evidence="1" id="KW-0560">Oxidoreductase</keyword>
<dbReference type="InterPro" id="IPR034786">
    <property type="entry name" value="MAR"/>
</dbReference>
<evidence type="ECO:0000313" key="6">
    <source>
        <dbReference type="Proteomes" id="UP000805614"/>
    </source>
</evidence>
<evidence type="ECO:0000259" key="3">
    <source>
        <dbReference type="Pfam" id="PF00465"/>
    </source>
</evidence>
<sequence length="352" mass="37350">MSLEFVHDALPGRVVFARGARRRLVDEVTRLGLRRLMVITSERQLDLARALTDGLQDRLAVSFTRVLPHVPDSVAREARTLAEEHSVDGLLSVGGGSITGTAKIVALTSGLPIVSVPTTYAGSELTPVWGMTTGGRKETGRSPMVLPKVVIYDPQLVEGLPRKVATSSALNAMAHCIEALWMSTATPVTTLMALEGVRVLRQGLDELVTDLTPAAFENLVLGAYLAGASFAVAGSGLHHKICHALGGAFDLPHAETHAVVLPHALDFNIVAMRADSATRLTSALGGTDAVESLRDLYRRVGAPVSLAGLGLTAEQLRVAIQVVIEKLPIENPRPVDADAVRAILTAAYRPKP</sequence>
<keyword evidence="2" id="KW-0520">NAD</keyword>
<dbReference type="PANTHER" id="PTHR11496">
    <property type="entry name" value="ALCOHOL DEHYDROGENASE"/>
    <property type="match status" value="1"/>
</dbReference>
<keyword evidence="6" id="KW-1185">Reference proteome</keyword>
<dbReference type="Proteomes" id="UP000805614">
    <property type="component" value="Unassembled WGS sequence"/>
</dbReference>
<dbReference type="EMBL" id="JABVEC010000005">
    <property type="protein sequence ID" value="MBC6465789.1"/>
    <property type="molecule type" value="Genomic_DNA"/>
</dbReference>
<comment type="caution">
    <text evidence="5">The sequence shown here is derived from an EMBL/GenBank/DDBJ whole genome shotgun (WGS) entry which is preliminary data.</text>
</comment>
<dbReference type="InterPro" id="IPR056798">
    <property type="entry name" value="ADH_Fe_C"/>
</dbReference>
<dbReference type="Gene3D" id="3.40.50.1970">
    <property type="match status" value="1"/>
</dbReference>